<feature type="domain" description="AsmA" evidence="3">
    <location>
        <begin position="576"/>
        <end position="819"/>
    </location>
</feature>
<keyword evidence="5" id="KW-1185">Reference proteome</keyword>
<feature type="region of interest" description="Disordered" evidence="1">
    <location>
        <begin position="883"/>
        <end position="909"/>
    </location>
</feature>
<dbReference type="Pfam" id="PF05170">
    <property type="entry name" value="AsmA"/>
    <property type="match status" value="2"/>
</dbReference>
<comment type="caution">
    <text evidence="4">The sequence shown here is derived from an EMBL/GenBank/DDBJ whole genome shotgun (WGS) entry which is preliminary data.</text>
</comment>
<evidence type="ECO:0000313" key="4">
    <source>
        <dbReference type="EMBL" id="SMP30977.1"/>
    </source>
</evidence>
<keyword evidence="2" id="KW-0812">Transmembrane</keyword>
<dbReference type="EMBL" id="FXTY01000007">
    <property type="protein sequence ID" value="SMP30977.1"/>
    <property type="molecule type" value="Genomic_DNA"/>
</dbReference>
<feature type="transmembrane region" description="Helical" evidence="2">
    <location>
        <begin position="12"/>
        <end position="35"/>
    </location>
</feature>
<feature type="region of interest" description="Disordered" evidence="1">
    <location>
        <begin position="134"/>
        <end position="165"/>
    </location>
</feature>
<evidence type="ECO:0000256" key="2">
    <source>
        <dbReference type="SAM" id="Phobius"/>
    </source>
</evidence>
<reference evidence="4 5" key="1">
    <citation type="submission" date="2017-05" db="EMBL/GenBank/DDBJ databases">
        <authorList>
            <person name="Varghese N."/>
            <person name="Submissions S."/>
        </authorList>
    </citation>
    <scope>NUCLEOTIDE SEQUENCE [LARGE SCALE GENOMIC DNA]</scope>
    <source>
        <strain evidence="4 5">DSM 29734</strain>
    </source>
</reference>
<dbReference type="InterPro" id="IPR007844">
    <property type="entry name" value="AsmA"/>
</dbReference>
<dbReference type="PANTHER" id="PTHR30441">
    <property type="entry name" value="DUF748 DOMAIN-CONTAINING PROTEIN"/>
    <property type="match status" value="1"/>
</dbReference>
<protein>
    <submittedName>
        <fullName evidence="4">AsmA-like C-terminal region</fullName>
    </submittedName>
</protein>
<feature type="compositionally biased region" description="Polar residues" evidence="1">
    <location>
        <begin position="149"/>
        <end position="161"/>
    </location>
</feature>
<evidence type="ECO:0000256" key="1">
    <source>
        <dbReference type="SAM" id="MobiDB-lite"/>
    </source>
</evidence>
<feature type="compositionally biased region" description="Basic and acidic residues" evidence="1">
    <location>
        <begin position="888"/>
        <end position="901"/>
    </location>
</feature>
<evidence type="ECO:0000313" key="5">
    <source>
        <dbReference type="Proteomes" id="UP001157961"/>
    </source>
</evidence>
<proteinExistence type="predicted"/>
<accession>A0ABY1PCQ2</accession>
<organism evidence="4 5">
    <name type="scientific">Shimia sagamensis</name>
    <dbReference type="NCBI Taxonomy" id="1566352"/>
    <lineage>
        <taxon>Bacteria</taxon>
        <taxon>Pseudomonadati</taxon>
        <taxon>Pseudomonadota</taxon>
        <taxon>Alphaproteobacteria</taxon>
        <taxon>Rhodobacterales</taxon>
        <taxon>Roseobacteraceae</taxon>
    </lineage>
</organism>
<dbReference type="InterPro" id="IPR052894">
    <property type="entry name" value="AsmA-related"/>
</dbReference>
<keyword evidence="2" id="KW-0472">Membrane</keyword>
<gene>
    <name evidence="4" type="ORF">SAMN06265373_107182</name>
</gene>
<feature type="domain" description="AsmA" evidence="3">
    <location>
        <begin position="22"/>
        <end position="163"/>
    </location>
</feature>
<evidence type="ECO:0000259" key="3">
    <source>
        <dbReference type="Pfam" id="PF05170"/>
    </source>
</evidence>
<name>A0ABY1PCQ2_9RHOB</name>
<sequence length="909" mass="97953">MPTEKGPVLRRWILRFIAGAVVLALTLCALIWAALATPLFSGWRKDFVSDLLTEQIGQSFLIDGDVRVVLGSTTKVHVSGASIPSENITSLNLAELDLLEWELDLPALFERRIDIDNLTIDGLQANLITQADGTTSWTKPDTPMPSPAADTSATQSPQTADKQPKPSIFSFLSDRTVSFTNIGLVSVDEESGFEFIFELEKILLEQLQDGQLVSVTGAGALNGETFTWDGKFPRGAPFTNQLEFGDISLSYNGEALPDDAFGYTARLELNTGQIGDVFEVLGLARSLEGVGTLSVDVTSAPKQLSLANLQTSLDLEKGQAITVAGSVDNLFTRAGFDIRIDARLHPEGQPPAEAENLKELKLTEINAHILTADGKLTFEELLIHTNAFDQGLDRVGPISIGSIYRSEAKTLGLRDISIQAGPEDAPFLTAQGDIGDVLGLRLVDLTGQLKGSAVLLLKNLPPEEVAKFGGVEADFVIEDQNGALSLRKLAARTVDTELWTLNANLVVASIEELAGMKLDFQFGVTETAPFLTALGLKPVGVSTLATGFTLEGAAKEAKIGFDFQADGTDLSSNMTFDLSQEVNVIRGAILSERMRLIDLREGAKIIVQLSERAKAAKATKDAEKDETDDGRPPIQPLVLEKENKVFSLKRILTETDLAITLEIAEFVGDAGTSSMNSELTAKEGQIQAGPLELYYGPGFFKVTASMDAIEDPERVRIEGATSGWDFGKILKALDIKIPARGTISANVDVTGNITSGKAFANSMAGYASLNMRDGAIATSLLELAGLGIFPWLVSKEFSEGQTEIVCVKAPVRINAGEVSFDSVVAETRSVQMVVRGMVDWVRDAISIRAEPRRVGKPLARSAWPFEVQGKLSDPKFKLDIGGSRHHRADGADHMPETRKPCTPDIAQLE</sequence>
<dbReference type="Proteomes" id="UP001157961">
    <property type="component" value="Unassembled WGS sequence"/>
</dbReference>
<dbReference type="PANTHER" id="PTHR30441:SF4">
    <property type="entry name" value="PROTEIN ASMA"/>
    <property type="match status" value="1"/>
</dbReference>
<keyword evidence="2" id="KW-1133">Transmembrane helix</keyword>